<evidence type="ECO:0000256" key="11">
    <source>
        <dbReference type="PIRSR" id="PIRSR610300-51"/>
    </source>
</evidence>
<keyword evidence="8 12" id="KW-0560">Oxidoreductase</keyword>
<evidence type="ECO:0000256" key="3">
    <source>
        <dbReference type="ARBA" id="ARBA00006622"/>
    </source>
</evidence>
<protein>
    <recommendedName>
        <fullName evidence="4 12">Cysteine dioxygenase</fullName>
        <ecNumber evidence="4 12">1.13.11.20</ecNumber>
    </recommendedName>
</protein>
<dbReference type="GO" id="GO:0008198">
    <property type="term" value="F:ferrous iron binding"/>
    <property type="evidence" value="ECO:0007669"/>
    <property type="project" value="UniProtKB-ARBA"/>
</dbReference>
<dbReference type="EMBL" id="OC931037">
    <property type="protein sequence ID" value="CAD7658962.1"/>
    <property type="molecule type" value="Genomic_DNA"/>
</dbReference>
<dbReference type="PANTHER" id="PTHR12918">
    <property type="entry name" value="CYSTEINE DIOXYGENASE"/>
    <property type="match status" value="1"/>
</dbReference>
<evidence type="ECO:0000313" key="14">
    <source>
        <dbReference type="Proteomes" id="UP000728032"/>
    </source>
</evidence>
<feature type="cross-link" description="3'-(S-cysteinyl)-tyrosine (Cys-Tyr)" evidence="10">
    <location>
        <begin position="98"/>
        <end position="164"/>
    </location>
</feature>
<keyword evidence="9 11" id="KW-0408">Iron</keyword>
<evidence type="ECO:0000256" key="4">
    <source>
        <dbReference type="ARBA" id="ARBA00013133"/>
    </source>
</evidence>
<evidence type="ECO:0000256" key="7">
    <source>
        <dbReference type="ARBA" id="ARBA00022964"/>
    </source>
</evidence>
<comment type="similarity">
    <text evidence="3 12">Belongs to the cysteine dioxygenase family.</text>
</comment>
<dbReference type="GO" id="GO:0019448">
    <property type="term" value="P:L-cysteine catabolic process"/>
    <property type="evidence" value="ECO:0007669"/>
    <property type="project" value="TreeGrafter"/>
</dbReference>
<dbReference type="AlphaFoldDB" id="A0A7R9QVR3"/>
<keyword evidence="5 11" id="KW-0479">Metal-binding</keyword>
<dbReference type="InterPro" id="IPR014710">
    <property type="entry name" value="RmlC-like_jellyroll"/>
</dbReference>
<feature type="binding site" evidence="11">
    <location>
        <position position="93"/>
    </location>
    <ligand>
        <name>Fe cation</name>
        <dbReference type="ChEBI" id="CHEBI:24875"/>
        <note>catalytic</note>
    </ligand>
</feature>
<sequence length="203" mass="23523">MDCKSNDKNMPKIATFDDLVDNLRTIFEGNDIDVDYVQNLMLSYKSNPIEWQKYAHFDRNTYTRNLVDKGNGKYNLMLVCWSEGPVVTRIHDHSDSHCFMKMLTGNVHEIKYEWPDIKMSSQEMNVLDESVIEDNGVAYINDSIGLHRLEHRSPTSQAVSLHLYIPPYNKCQIFDESTGSRNEVKSTFYSKYGMRTPFTVSSN</sequence>
<dbReference type="EC" id="1.13.11.20" evidence="4 12"/>
<dbReference type="SUPFAM" id="SSF51182">
    <property type="entry name" value="RmlC-like cupins"/>
    <property type="match status" value="1"/>
</dbReference>
<accession>A0A7R9QVR3</accession>
<evidence type="ECO:0000256" key="1">
    <source>
        <dbReference type="ARBA" id="ARBA00000629"/>
    </source>
</evidence>
<gene>
    <name evidence="13" type="ORF">ONB1V03_LOCUS15582</name>
</gene>
<dbReference type="Proteomes" id="UP000728032">
    <property type="component" value="Unassembled WGS sequence"/>
</dbReference>
<organism evidence="13">
    <name type="scientific">Oppiella nova</name>
    <dbReference type="NCBI Taxonomy" id="334625"/>
    <lineage>
        <taxon>Eukaryota</taxon>
        <taxon>Metazoa</taxon>
        <taxon>Ecdysozoa</taxon>
        <taxon>Arthropoda</taxon>
        <taxon>Chelicerata</taxon>
        <taxon>Arachnida</taxon>
        <taxon>Acari</taxon>
        <taxon>Acariformes</taxon>
        <taxon>Sarcoptiformes</taxon>
        <taxon>Oribatida</taxon>
        <taxon>Brachypylina</taxon>
        <taxon>Oppioidea</taxon>
        <taxon>Oppiidae</taxon>
        <taxon>Oppiella</taxon>
    </lineage>
</organism>
<comment type="catalytic activity">
    <reaction evidence="1 12">
        <text>L-cysteine + O2 = 3-sulfino-L-alanine + H(+)</text>
        <dbReference type="Rhea" id="RHEA:20441"/>
        <dbReference type="ChEBI" id="CHEBI:15378"/>
        <dbReference type="ChEBI" id="CHEBI:15379"/>
        <dbReference type="ChEBI" id="CHEBI:35235"/>
        <dbReference type="ChEBI" id="CHEBI:61085"/>
        <dbReference type="EC" id="1.13.11.20"/>
    </reaction>
</comment>
<dbReference type="EMBL" id="CAJPVJ010016212">
    <property type="protein sequence ID" value="CAG2176148.1"/>
    <property type="molecule type" value="Genomic_DNA"/>
</dbReference>
<keyword evidence="14" id="KW-1185">Reference proteome</keyword>
<proteinExistence type="inferred from homology"/>
<keyword evidence="7 12" id="KW-0223">Dioxygenase</keyword>
<evidence type="ECO:0000256" key="6">
    <source>
        <dbReference type="ARBA" id="ARBA00022784"/>
    </source>
</evidence>
<dbReference type="PANTHER" id="PTHR12918:SF1">
    <property type="entry name" value="CYSTEINE DIOXYGENASE TYPE 1"/>
    <property type="match status" value="1"/>
</dbReference>
<dbReference type="InterPro" id="IPR010300">
    <property type="entry name" value="CDO_1"/>
</dbReference>
<dbReference type="FunFam" id="2.60.120.10:FF:000045">
    <property type="entry name" value="Cysteine dioxygenase 1"/>
    <property type="match status" value="1"/>
</dbReference>
<evidence type="ECO:0000256" key="8">
    <source>
        <dbReference type="ARBA" id="ARBA00023002"/>
    </source>
</evidence>
<dbReference type="OrthoDB" id="543511at2759"/>
<evidence type="ECO:0000256" key="10">
    <source>
        <dbReference type="PIRSR" id="PIRSR610300-50"/>
    </source>
</evidence>
<dbReference type="InterPro" id="IPR011051">
    <property type="entry name" value="RmlC_Cupin_sf"/>
</dbReference>
<reference evidence="13" key="1">
    <citation type="submission" date="2020-11" db="EMBL/GenBank/DDBJ databases">
        <authorList>
            <person name="Tran Van P."/>
        </authorList>
    </citation>
    <scope>NUCLEOTIDE SEQUENCE</scope>
</reference>
<feature type="binding site" evidence="11">
    <location>
        <position position="147"/>
    </location>
    <ligand>
        <name>Fe cation</name>
        <dbReference type="ChEBI" id="CHEBI:24875"/>
        <note>catalytic</note>
    </ligand>
</feature>
<dbReference type="GO" id="GO:0042412">
    <property type="term" value="P:taurine biosynthetic process"/>
    <property type="evidence" value="ECO:0007669"/>
    <property type="project" value="UniProtKB-UniRule"/>
</dbReference>
<name>A0A7R9QVR3_9ACAR</name>
<dbReference type="CDD" id="cd10548">
    <property type="entry name" value="cupin_CDO"/>
    <property type="match status" value="1"/>
</dbReference>
<evidence type="ECO:0000256" key="2">
    <source>
        <dbReference type="ARBA" id="ARBA00004759"/>
    </source>
</evidence>
<dbReference type="Pfam" id="PF05995">
    <property type="entry name" value="CDO_I"/>
    <property type="match status" value="1"/>
</dbReference>
<dbReference type="GO" id="GO:0017172">
    <property type="term" value="F:cysteine dioxygenase activity"/>
    <property type="evidence" value="ECO:0007669"/>
    <property type="project" value="UniProtKB-UniRule"/>
</dbReference>
<feature type="binding site" evidence="11">
    <location>
        <position position="91"/>
    </location>
    <ligand>
        <name>Fe cation</name>
        <dbReference type="ChEBI" id="CHEBI:24875"/>
        <note>catalytic</note>
    </ligand>
</feature>
<evidence type="ECO:0000256" key="5">
    <source>
        <dbReference type="ARBA" id="ARBA00022723"/>
    </source>
</evidence>
<comment type="pathway">
    <text evidence="2 12">Organosulfur biosynthesis; taurine biosynthesis; hypotaurine from L-cysteine: step 1/2.</text>
</comment>
<keyword evidence="6 10" id="KW-0883">Thioether bond</keyword>
<evidence type="ECO:0000256" key="9">
    <source>
        <dbReference type="ARBA" id="ARBA00023004"/>
    </source>
</evidence>
<evidence type="ECO:0000256" key="12">
    <source>
        <dbReference type="RuleBase" id="RU366010"/>
    </source>
</evidence>
<dbReference type="UniPathway" id="UPA00012">
    <property type="reaction ID" value="UER00537"/>
</dbReference>
<dbReference type="Gene3D" id="2.60.120.10">
    <property type="entry name" value="Jelly Rolls"/>
    <property type="match status" value="1"/>
</dbReference>
<evidence type="ECO:0000313" key="13">
    <source>
        <dbReference type="EMBL" id="CAD7658962.1"/>
    </source>
</evidence>
<comment type="cofactor">
    <cofactor evidence="12">
        <name>Fe cation</name>
        <dbReference type="ChEBI" id="CHEBI:24875"/>
    </cofactor>
    <text evidence="12">Binds 1 Fe cation per subunit.</text>
</comment>